<dbReference type="InterPro" id="IPR036291">
    <property type="entry name" value="NAD(P)-bd_dom_sf"/>
</dbReference>
<organism evidence="3 4">
    <name type="scientific">Botryosphaeria parva (strain UCR-NP2)</name>
    <name type="common">Grapevine canker fungus</name>
    <name type="synonym">Neofusicoccum parvum</name>
    <dbReference type="NCBI Taxonomy" id="1287680"/>
    <lineage>
        <taxon>Eukaryota</taxon>
        <taxon>Fungi</taxon>
        <taxon>Dikarya</taxon>
        <taxon>Ascomycota</taxon>
        <taxon>Pezizomycotina</taxon>
        <taxon>Dothideomycetes</taxon>
        <taxon>Dothideomycetes incertae sedis</taxon>
        <taxon>Botryosphaeriales</taxon>
        <taxon>Botryosphaeriaceae</taxon>
        <taxon>Neofusicoccum</taxon>
    </lineage>
</organism>
<dbReference type="PANTHER" id="PTHR43180:SF11">
    <property type="entry name" value="NAD(P)-BINDING PROTEIN"/>
    <property type="match status" value="1"/>
</dbReference>
<dbReference type="EMBL" id="KB916796">
    <property type="protein sequence ID" value="EOD43776.1"/>
    <property type="molecule type" value="Genomic_DNA"/>
</dbReference>
<comment type="similarity">
    <text evidence="1">Belongs to the short-chain dehydrogenases/reductases (SDR) family.</text>
</comment>
<dbReference type="eggNOG" id="KOG0725">
    <property type="taxonomic scope" value="Eukaryota"/>
</dbReference>
<evidence type="ECO:0000256" key="2">
    <source>
        <dbReference type="ARBA" id="ARBA00023002"/>
    </source>
</evidence>
<proteinExistence type="inferred from homology"/>
<dbReference type="OrthoDB" id="37659at2759"/>
<evidence type="ECO:0000256" key="1">
    <source>
        <dbReference type="ARBA" id="ARBA00006484"/>
    </source>
</evidence>
<dbReference type="HOGENOM" id="CLU_010194_13_4_1"/>
<accession>R1G6K2</accession>
<reference evidence="4" key="1">
    <citation type="journal article" date="2013" name="Genome Announc.">
        <title>Draft genome sequence of Neofusicoccum parvum isolate UCR-NP2, a fungal vascular pathogen associated with grapevine cankers.</title>
        <authorList>
            <person name="Blanco-Ulate B."/>
            <person name="Rolshausen P."/>
            <person name="Cantu D."/>
        </authorList>
    </citation>
    <scope>NUCLEOTIDE SEQUENCE [LARGE SCALE GENOMIC DNA]</scope>
    <source>
        <strain evidence="4">UCR-NP2</strain>
    </source>
</reference>
<keyword evidence="2" id="KW-0560">Oxidoreductase</keyword>
<dbReference type="Gene3D" id="3.40.50.720">
    <property type="entry name" value="NAD(P)-binding Rossmann-like Domain"/>
    <property type="match status" value="1"/>
</dbReference>
<dbReference type="Proteomes" id="UP000013521">
    <property type="component" value="Unassembled WGS sequence"/>
</dbReference>
<dbReference type="GO" id="GO:0016491">
    <property type="term" value="F:oxidoreductase activity"/>
    <property type="evidence" value="ECO:0007669"/>
    <property type="project" value="UniProtKB-KW"/>
</dbReference>
<dbReference type="SUPFAM" id="SSF51735">
    <property type="entry name" value="NAD(P)-binding Rossmann-fold domains"/>
    <property type="match status" value="1"/>
</dbReference>
<protein>
    <submittedName>
        <fullName evidence="3">Putative short chain dehydrogenase reductase protein</fullName>
    </submittedName>
</protein>
<gene>
    <name evidence="3" type="ORF">UCRNP2_9543</name>
</gene>
<dbReference type="KEGG" id="npa:UCRNP2_9543"/>
<dbReference type="OMA" id="XWVTENT"/>
<evidence type="ECO:0000313" key="4">
    <source>
        <dbReference type="Proteomes" id="UP000013521"/>
    </source>
</evidence>
<dbReference type="InterPro" id="IPR002347">
    <property type="entry name" value="SDR_fam"/>
</dbReference>
<evidence type="ECO:0000313" key="3">
    <source>
        <dbReference type="EMBL" id="EOD43776.1"/>
    </source>
</evidence>
<dbReference type="AlphaFoldDB" id="R1G6K2"/>
<name>R1G6K2_BOTPV</name>
<dbReference type="PANTHER" id="PTHR43180">
    <property type="entry name" value="3-OXOACYL-(ACYL-CARRIER-PROTEIN) REDUCTASE (AFU_ORTHOLOGUE AFUA_6G11210)"/>
    <property type="match status" value="1"/>
</dbReference>
<dbReference type="Pfam" id="PF00106">
    <property type="entry name" value="adh_short"/>
    <property type="match status" value="1"/>
</dbReference>
<sequence>MTTYSFNDSELAELKGKTILIIGAASGIGYETVKLAHSNGANVAIGDWNQTEGQAFAAELKERVLFRRCDVSSWDDVLELFQAAWKAFGIIHAVLSNAGINKEDIFRDEIDSKTGKLLPPDLKLLDVNLTGMVSC</sequence>